<gene>
    <name evidence="1" type="ORF">BT96DRAFT_946336</name>
</gene>
<dbReference type="AlphaFoldDB" id="A0A6A4GWC9"/>
<proteinExistence type="predicted"/>
<organism evidence="1 2">
    <name type="scientific">Gymnopus androsaceus JB14</name>
    <dbReference type="NCBI Taxonomy" id="1447944"/>
    <lineage>
        <taxon>Eukaryota</taxon>
        <taxon>Fungi</taxon>
        <taxon>Dikarya</taxon>
        <taxon>Basidiomycota</taxon>
        <taxon>Agaricomycotina</taxon>
        <taxon>Agaricomycetes</taxon>
        <taxon>Agaricomycetidae</taxon>
        <taxon>Agaricales</taxon>
        <taxon>Marasmiineae</taxon>
        <taxon>Omphalotaceae</taxon>
        <taxon>Gymnopus</taxon>
    </lineage>
</organism>
<reference evidence="1" key="1">
    <citation type="journal article" date="2019" name="Environ. Microbiol.">
        <title>Fungal ecological strategies reflected in gene transcription - a case study of two litter decomposers.</title>
        <authorList>
            <person name="Barbi F."/>
            <person name="Kohler A."/>
            <person name="Barry K."/>
            <person name="Baskaran P."/>
            <person name="Daum C."/>
            <person name="Fauchery L."/>
            <person name="Ihrmark K."/>
            <person name="Kuo A."/>
            <person name="LaButti K."/>
            <person name="Lipzen A."/>
            <person name="Morin E."/>
            <person name="Grigoriev I.V."/>
            <person name="Henrissat B."/>
            <person name="Lindahl B."/>
            <person name="Martin F."/>
        </authorList>
    </citation>
    <scope>NUCLEOTIDE SEQUENCE</scope>
    <source>
        <strain evidence="1">JB14</strain>
    </source>
</reference>
<accession>A0A6A4GWC9</accession>
<keyword evidence="2" id="KW-1185">Reference proteome</keyword>
<dbReference type="EMBL" id="ML769668">
    <property type="protein sequence ID" value="KAE9390149.1"/>
    <property type="molecule type" value="Genomic_DNA"/>
</dbReference>
<evidence type="ECO:0000313" key="2">
    <source>
        <dbReference type="Proteomes" id="UP000799118"/>
    </source>
</evidence>
<protein>
    <submittedName>
        <fullName evidence="1">Uncharacterized protein</fullName>
    </submittedName>
</protein>
<dbReference type="Proteomes" id="UP000799118">
    <property type="component" value="Unassembled WGS sequence"/>
</dbReference>
<name>A0A6A4GWC9_9AGAR</name>
<sequence>MSALPSNILVREQQYFLKVNSINIDTYFNWVTEVVLLDQLYPNLGVKLKGCTCDIRGYLHEKYPRVTGILSAGFPRVQHIATQAASSCMTNPKHERPICTNPPCPTKVSHTIDRCWAKGGGAEGKAPKSWRNKYRTTASSSTTPIDIFVGAMNSPKTEPAESIMPF</sequence>
<evidence type="ECO:0000313" key="1">
    <source>
        <dbReference type="EMBL" id="KAE9390149.1"/>
    </source>
</evidence>